<evidence type="ECO:0000256" key="9">
    <source>
        <dbReference type="RuleBase" id="RU000320"/>
    </source>
</evidence>
<feature type="domain" description="NADH:quinone oxidoreductase/Mrp antiporter transmembrane" evidence="12">
    <location>
        <begin position="132"/>
        <end position="424"/>
    </location>
</feature>
<feature type="transmembrane region" description="Helical" evidence="11">
    <location>
        <begin position="757"/>
        <end position="778"/>
    </location>
</feature>
<accession>A0ABV4U9A6</accession>
<feature type="transmembrane region" description="Helical" evidence="11">
    <location>
        <begin position="166"/>
        <end position="188"/>
    </location>
</feature>
<dbReference type="PANTHER" id="PTHR43373:SF1">
    <property type="entry name" value="NA(+)_H(+) ANTIPORTER SUBUNIT A"/>
    <property type="match status" value="1"/>
</dbReference>
<evidence type="ECO:0000256" key="10">
    <source>
        <dbReference type="SAM" id="MobiDB-lite"/>
    </source>
</evidence>
<evidence type="ECO:0000256" key="4">
    <source>
        <dbReference type="ARBA" id="ARBA00022475"/>
    </source>
</evidence>
<evidence type="ECO:0000313" key="17">
    <source>
        <dbReference type="Proteomes" id="UP001575105"/>
    </source>
</evidence>
<feature type="transmembrane region" description="Helical" evidence="11">
    <location>
        <begin position="385"/>
        <end position="404"/>
    </location>
</feature>
<feature type="transmembrane region" description="Helical" evidence="11">
    <location>
        <begin position="353"/>
        <end position="373"/>
    </location>
</feature>
<sequence length="854" mass="92478">MDAVWLLTLAVLAPLIAGVVTLFLPRSLIMPRVVIATAGPAIAFLLVAAHAASHGITSEPTDSIPWIPSLHLNLGFLGDGIGTFFALLVAGVGVLIMLYARAYFGPEKDDLYRFYPTLGLFTTAMLGIVVADYLMLTLLFWEMTSISSFLLIGWDRFDKKAVKLAMQAFFTTGLGGLVMFGGLLLFSLHTDLWRWSDIYADGLAGFDMTLSWTNPMLWAFVLIFFGAATKSAQFPFHYWLPGAMAAPTPVSAFLHSATMVKAGVFLTGRLFPVFAALELWPWLIIPLGAVTMLLGAVIALNQHDLKRIFAYTTVSQLGLLMCMYGLGALTMTYHDQTFHLIDWDITQIANHAFYKAPLFIVAGALGHVASRQLPELFGAWHHHKGMVLTILLAGWGLAALPGAISFQAKELFLYAIYHATSVHPIFWILMLMAILTAVCNVAIFVRLTTTLLGLEGGLRTEKAPPPPWPVKETAPDYYAPDHPEDEETDAHGSGVHDDHGHAPHAPGTHHEHHHETGFWGAMLWVPALIIVSLQFLGGLITPLWNAVFRPLETNLNYFGGEGASYTGVPALWQLGIGVPLGMSLLAILGGVALGYSKVMRGAIVDVHDKIYPAIYDLCVNGGGKAFRVVQTGNLRDYTIFILLAFLIAFGGAVYFDGGMFEPVLAQMALTFEFWPGVALAVITCATAVAIPLVQARVVRVLLLGACGFSVVGLYLVYEAPDLALTQLMFEIISVILFLLVLRLLPDPESKGAWVGRIGRISIAAAVGLAFGWLTLVAASGAPFDSGHPILGDFFLRHAYDGTQATGGRGAGGGNVVNVILVDFRGFDTLGELVVLALAAVGVWSLIPPRRRYQR</sequence>
<feature type="domain" description="MrpA C-terminal/MbhE" evidence="15">
    <location>
        <begin position="761"/>
        <end position="850"/>
    </location>
</feature>
<feature type="region of interest" description="Disordered" evidence="10">
    <location>
        <begin position="461"/>
        <end position="513"/>
    </location>
</feature>
<dbReference type="PANTHER" id="PTHR43373">
    <property type="entry name" value="NA(+)/H(+) ANTIPORTER SUBUNIT"/>
    <property type="match status" value="1"/>
</dbReference>
<feature type="transmembrane region" description="Helical" evidence="11">
    <location>
        <begin position="570"/>
        <end position="593"/>
    </location>
</feature>
<evidence type="ECO:0000259" key="15">
    <source>
        <dbReference type="Pfam" id="PF20501"/>
    </source>
</evidence>
<dbReference type="InterPro" id="IPR050616">
    <property type="entry name" value="CPA3_Na-H_Antiporter_A"/>
</dbReference>
<proteinExistence type="predicted"/>
<keyword evidence="2" id="KW-0813">Transport</keyword>
<evidence type="ECO:0000259" key="12">
    <source>
        <dbReference type="Pfam" id="PF00361"/>
    </source>
</evidence>
<evidence type="ECO:0000256" key="11">
    <source>
        <dbReference type="SAM" id="Phobius"/>
    </source>
</evidence>
<feature type="transmembrane region" description="Helical" evidence="11">
    <location>
        <begin position="521"/>
        <end position="544"/>
    </location>
</feature>
<keyword evidence="6 11" id="KW-1133">Transmembrane helix</keyword>
<dbReference type="Pfam" id="PF13244">
    <property type="entry name" value="MbhD"/>
    <property type="match status" value="1"/>
</dbReference>
<feature type="transmembrane region" description="Helical" evidence="11">
    <location>
        <begin position="637"/>
        <end position="655"/>
    </location>
</feature>
<evidence type="ECO:0000259" key="14">
    <source>
        <dbReference type="Pfam" id="PF13244"/>
    </source>
</evidence>
<keyword evidence="4" id="KW-1003">Cell membrane</keyword>
<dbReference type="RefSeq" id="WP_425347106.1">
    <property type="nucleotide sequence ID" value="NZ_JBGUBD010000016.1"/>
</dbReference>
<feature type="transmembrane region" description="Helical" evidence="11">
    <location>
        <begin position="828"/>
        <end position="846"/>
    </location>
</feature>
<feature type="transmembrane region" description="Helical" evidence="11">
    <location>
        <begin position="6"/>
        <end position="24"/>
    </location>
</feature>
<evidence type="ECO:0000256" key="3">
    <source>
        <dbReference type="ARBA" id="ARBA00022449"/>
    </source>
</evidence>
<keyword evidence="17" id="KW-1185">Reference proteome</keyword>
<dbReference type="InterPro" id="IPR001516">
    <property type="entry name" value="Proton_antipo_N"/>
</dbReference>
<dbReference type="Pfam" id="PF20501">
    <property type="entry name" value="MbhE"/>
    <property type="match status" value="1"/>
</dbReference>
<dbReference type="PRINTS" id="PR01434">
    <property type="entry name" value="NADHDHGNASE5"/>
</dbReference>
<feature type="transmembrane region" description="Helical" evidence="11">
    <location>
        <begin position="675"/>
        <end position="693"/>
    </location>
</feature>
<dbReference type="Proteomes" id="UP001575105">
    <property type="component" value="Unassembled WGS sequence"/>
</dbReference>
<organism evidence="16 17">
    <name type="scientific">Natronomicrosphaera hydrolytica</name>
    <dbReference type="NCBI Taxonomy" id="3242702"/>
    <lineage>
        <taxon>Bacteria</taxon>
        <taxon>Pseudomonadati</taxon>
        <taxon>Planctomycetota</taxon>
        <taxon>Phycisphaerae</taxon>
        <taxon>Phycisphaerales</taxon>
        <taxon>Phycisphaeraceae</taxon>
        <taxon>Natronomicrosphaera</taxon>
    </lineage>
</organism>
<evidence type="ECO:0000313" key="16">
    <source>
        <dbReference type="EMBL" id="MFA9480185.1"/>
    </source>
</evidence>
<feature type="transmembrane region" description="Helical" evidence="11">
    <location>
        <begin position="279"/>
        <end position="301"/>
    </location>
</feature>
<feature type="transmembrane region" description="Helical" evidence="11">
    <location>
        <begin position="33"/>
        <end position="56"/>
    </location>
</feature>
<dbReference type="Pfam" id="PF00662">
    <property type="entry name" value="Proton_antipo_N"/>
    <property type="match status" value="1"/>
</dbReference>
<feature type="transmembrane region" description="Helical" evidence="11">
    <location>
        <begin position="424"/>
        <end position="445"/>
    </location>
</feature>
<feature type="transmembrane region" description="Helical" evidence="11">
    <location>
        <begin position="238"/>
        <end position="259"/>
    </location>
</feature>
<comment type="caution">
    <text evidence="16">The sequence shown here is derived from an EMBL/GenBank/DDBJ whole genome shotgun (WGS) entry which is preliminary data.</text>
</comment>
<dbReference type="Pfam" id="PF00361">
    <property type="entry name" value="Proton_antipo_M"/>
    <property type="match status" value="1"/>
</dbReference>
<evidence type="ECO:0000256" key="1">
    <source>
        <dbReference type="ARBA" id="ARBA00004651"/>
    </source>
</evidence>
<feature type="transmembrane region" description="Helical" evidence="11">
    <location>
        <begin position="112"/>
        <end position="130"/>
    </location>
</feature>
<evidence type="ECO:0000256" key="2">
    <source>
        <dbReference type="ARBA" id="ARBA00022448"/>
    </source>
</evidence>
<feature type="transmembrane region" description="Helical" evidence="11">
    <location>
        <begin position="208"/>
        <end position="226"/>
    </location>
</feature>
<keyword evidence="3" id="KW-0050">Antiport</keyword>
<keyword evidence="5 9" id="KW-0812">Transmembrane</keyword>
<feature type="transmembrane region" description="Helical" evidence="11">
    <location>
        <begin position="136"/>
        <end position="154"/>
    </location>
</feature>
<feature type="domain" description="MrpA C-terminal/MbhD" evidence="14">
    <location>
        <begin position="682"/>
        <end position="745"/>
    </location>
</feature>
<feature type="transmembrane region" description="Helical" evidence="11">
    <location>
        <begin position="723"/>
        <end position="745"/>
    </location>
</feature>
<dbReference type="InterPro" id="IPR025383">
    <property type="entry name" value="MrpA_C/MbhD"/>
</dbReference>
<feature type="transmembrane region" description="Helical" evidence="11">
    <location>
        <begin position="308"/>
        <end position="333"/>
    </location>
</feature>
<dbReference type="InterPro" id="IPR001750">
    <property type="entry name" value="ND/Mrp_TM"/>
</dbReference>
<evidence type="ECO:0000259" key="13">
    <source>
        <dbReference type="Pfam" id="PF00662"/>
    </source>
</evidence>
<reference evidence="16 17" key="1">
    <citation type="submission" date="2024-08" db="EMBL/GenBank/DDBJ databases">
        <title>Whole-genome sequencing of halo(alkali)philic microorganisms from hypersaline lakes.</title>
        <authorList>
            <person name="Sorokin D.Y."/>
            <person name="Merkel A.Y."/>
            <person name="Messina E."/>
            <person name="Yakimov M."/>
        </authorList>
    </citation>
    <scope>NUCLEOTIDE SEQUENCE [LARGE SCALE GENOMIC DNA]</scope>
    <source>
        <strain evidence="16 17">AB-hyl4</strain>
    </source>
</reference>
<evidence type="ECO:0000256" key="8">
    <source>
        <dbReference type="ARBA" id="ARBA00023136"/>
    </source>
</evidence>
<feature type="transmembrane region" description="Helical" evidence="11">
    <location>
        <begin position="700"/>
        <end position="717"/>
    </location>
</feature>
<name>A0ABV4U9A6_9BACT</name>
<dbReference type="InterPro" id="IPR046806">
    <property type="entry name" value="MrpA_C/MbhE"/>
</dbReference>
<feature type="transmembrane region" description="Helical" evidence="11">
    <location>
        <begin position="76"/>
        <end position="100"/>
    </location>
</feature>
<feature type="domain" description="NADH-Ubiquinone oxidoreductase (complex I) chain 5 N-terminal" evidence="13">
    <location>
        <begin position="67"/>
        <end position="115"/>
    </location>
</feature>
<keyword evidence="7" id="KW-0406">Ion transport</keyword>
<dbReference type="EMBL" id="JBGUBD010000016">
    <property type="protein sequence ID" value="MFA9480185.1"/>
    <property type="molecule type" value="Genomic_DNA"/>
</dbReference>
<keyword evidence="8 11" id="KW-0472">Membrane</keyword>
<evidence type="ECO:0000256" key="6">
    <source>
        <dbReference type="ARBA" id="ARBA00022989"/>
    </source>
</evidence>
<protein>
    <submittedName>
        <fullName evidence="16">Hydrogen gas-evolving membrane-bound hydrogenase subunit E</fullName>
    </submittedName>
</protein>
<comment type="subcellular location">
    <subcellularLocation>
        <location evidence="1">Cell membrane</location>
        <topology evidence="1">Multi-pass membrane protein</topology>
    </subcellularLocation>
    <subcellularLocation>
        <location evidence="9">Membrane</location>
        <topology evidence="9">Multi-pass membrane protein</topology>
    </subcellularLocation>
</comment>
<gene>
    <name evidence="16" type="primary">mbhE</name>
    <name evidence="16" type="ORF">ACERK3_18080</name>
</gene>
<evidence type="ECO:0000256" key="7">
    <source>
        <dbReference type="ARBA" id="ARBA00023065"/>
    </source>
</evidence>
<evidence type="ECO:0000256" key="5">
    <source>
        <dbReference type="ARBA" id="ARBA00022692"/>
    </source>
</evidence>